<dbReference type="RefSeq" id="WP_369059779.1">
    <property type="nucleotide sequence ID" value="NZ_CP158375.1"/>
</dbReference>
<dbReference type="AlphaFoldDB" id="A0AB39KTH3"/>
<dbReference type="InterPro" id="IPR006143">
    <property type="entry name" value="RND_pump_MFP"/>
</dbReference>
<name>A0AB39KTH3_9CAUL</name>
<protein>
    <submittedName>
        <fullName evidence="6">Efflux RND transporter periplasmic adaptor subunit</fullName>
    </submittedName>
</protein>
<feature type="domain" description="CusB-like beta-barrel" evidence="5">
    <location>
        <begin position="228"/>
        <end position="298"/>
    </location>
</feature>
<dbReference type="Gene3D" id="2.40.420.20">
    <property type="match status" value="1"/>
</dbReference>
<dbReference type="PANTHER" id="PTHR30469">
    <property type="entry name" value="MULTIDRUG RESISTANCE PROTEIN MDTA"/>
    <property type="match status" value="1"/>
</dbReference>
<dbReference type="GO" id="GO:1990281">
    <property type="term" value="C:efflux pump complex"/>
    <property type="evidence" value="ECO:0007669"/>
    <property type="project" value="TreeGrafter"/>
</dbReference>
<reference evidence="6" key="1">
    <citation type="submission" date="2024-06" db="EMBL/GenBank/DDBJ databases">
        <title>Caulobacter inopinatus, sp. nov.</title>
        <authorList>
            <person name="Donachie S.P."/>
        </authorList>
    </citation>
    <scope>NUCLEOTIDE SEQUENCE</scope>
    <source>
        <strain evidence="6">73W</strain>
    </source>
</reference>
<keyword evidence="3" id="KW-0812">Transmembrane</keyword>
<keyword evidence="3" id="KW-1133">Transmembrane helix</keyword>
<dbReference type="PANTHER" id="PTHR30469:SF37">
    <property type="entry name" value="RAGD PROTEIN"/>
    <property type="match status" value="1"/>
</dbReference>
<feature type="transmembrane region" description="Helical" evidence="3">
    <location>
        <begin position="12"/>
        <end position="30"/>
    </location>
</feature>
<proteinExistence type="inferred from homology"/>
<evidence type="ECO:0000256" key="2">
    <source>
        <dbReference type="SAM" id="MobiDB-lite"/>
    </source>
</evidence>
<feature type="domain" description="Multidrug resistance protein MdtA-like barrel-sandwich hybrid" evidence="4">
    <location>
        <begin position="74"/>
        <end position="210"/>
    </location>
</feature>
<sequence>MLKSDNSRQARWMIAAGLIAVTAVGVGVAVRMNQQRKLSAWTADQAIPTVMIIHPKAAQDSDELRLPATLQALNTAPIYARTSGYVRSWAVDIGQPVREGQVLAVLDAPEVEQQLIAARADLQTALANRQLAATTAERWNAMVAKDAVSRQAADEKLGDLAARTAAADAARANVARLEAMMSFTRLVAPFEGVVTTRNAQIGALVASGAAGSPPLFTVSDVSRIRAFVRVPQLYAARVRPGQQVALNLPEYPGRPFTAQVTRDAGAVEPSSGTVLVELQAANGDRALKPGAFAQAQFQISGAASAVTLPPSALIIGADGAQVALRGPDGRAVLRKVAIGRDHGSTVEIASGLTAKDDVIDNPPEALQNGDPVRVAKGSAE</sequence>
<dbReference type="InterPro" id="IPR058792">
    <property type="entry name" value="Beta-barrel_RND_2"/>
</dbReference>
<organism evidence="6">
    <name type="scientific">Caulobacter sp. 73W</name>
    <dbReference type="NCBI Taxonomy" id="3161137"/>
    <lineage>
        <taxon>Bacteria</taxon>
        <taxon>Pseudomonadati</taxon>
        <taxon>Pseudomonadota</taxon>
        <taxon>Alphaproteobacteria</taxon>
        <taxon>Caulobacterales</taxon>
        <taxon>Caulobacteraceae</taxon>
        <taxon>Caulobacter</taxon>
    </lineage>
</organism>
<dbReference type="Pfam" id="PF25917">
    <property type="entry name" value="BSH_RND"/>
    <property type="match status" value="1"/>
</dbReference>
<dbReference type="GO" id="GO:0015562">
    <property type="term" value="F:efflux transmembrane transporter activity"/>
    <property type="evidence" value="ECO:0007669"/>
    <property type="project" value="TreeGrafter"/>
</dbReference>
<feature type="region of interest" description="Disordered" evidence="2">
    <location>
        <begin position="357"/>
        <end position="380"/>
    </location>
</feature>
<accession>A0AB39KTH3</accession>
<gene>
    <name evidence="6" type="ORF">ABOZ73_00265</name>
</gene>
<dbReference type="EMBL" id="CP158375">
    <property type="protein sequence ID" value="XDO96900.1"/>
    <property type="molecule type" value="Genomic_DNA"/>
</dbReference>
<dbReference type="NCBIfam" id="TIGR01730">
    <property type="entry name" value="RND_mfp"/>
    <property type="match status" value="1"/>
</dbReference>
<dbReference type="InterPro" id="IPR058625">
    <property type="entry name" value="MdtA-like_BSH"/>
</dbReference>
<dbReference type="Gene3D" id="2.40.50.100">
    <property type="match status" value="1"/>
</dbReference>
<dbReference type="SUPFAM" id="SSF111369">
    <property type="entry name" value="HlyD-like secretion proteins"/>
    <property type="match status" value="1"/>
</dbReference>
<dbReference type="Gene3D" id="1.10.287.470">
    <property type="entry name" value="Helix hairpin bin"/>
    <property type="match status" value="1"/>
</dbReference>
<evidence type="ECO:0000259" key="4">
    <source>
        <dbReference type="Pfam" id="PF25917"/>
    </source>
</evidence>
<evidence type="ECO:0000256" key="3">
    <source>
        <dbReference type="SAM" id="Phobius"/>
    </source>
</evidence>
<evidence type="ECO:0000256" key="1">
    <source>
        <dbReference type="ARBA" id="ARBA00009477"/>
    </source>
</evidence>
<dbReference type="Pfam" id="PF25954">
    <property type="entry name" value="Beta-barrel_RND_2"/>
    <property type="match status" value="1"/>
</dbReference>
<evidence type="ECO:0000313" key="6">
    <source>
        <dbReference type="EMBL" id="XDO96900.1"/>
    </source>
</evidence>
<comment type="similarity">
    <text evidence="1">Belongs to the membrane fusion protein (MFP) (TC 8.A.1) family.</text>
</comment>
<dbReference type="FunFam" id="2.40.30.170:FF:000010">
    <property type="entry name" value="Efflux RND transporter periplasmic adaptor subunit"/>
    <property type="match status" value="1"/>
</dbReference>
<keyword evidence="3" id="KW-0472">Membrane</keyword>
<evidence type="ECO:0000259" key="5">
    <source>
        <dbReference type="Pfam" id="PF25954"/>
    </source>
</evidence>
<dbReference type="Gene3D" id="2.40.30.170">
    <property type="match status" value="1"/>
</dbReference>